<evidence type="ECO:0000256" key="1">
    <source>
        <dbReference type="ARBA" id="ARBA00004117"/>
    </source>
</evidence>
<comment type="caution">
    <text evidence="10">The sequence shown here is derived from an EMBL/GenBank/DDBJ whole genome shotgun (WGS) entry which is preliminary data.</text>
</comment>
<dbReference type="AlphaFoldDB" id="A0A418ZSK0"/>
<comment type="subcellular location">
    <subcellularLocation>
        <location evidence="1">Bacterial flagellum basal body</location>
    </subcellularLocation>
    <subcellularLocation>
        <location evidence="2">Secreted</location>
    </subcellularLocation>
</comment>
<dbReference type="Pfam" id="PF22638">
    <property type="entry name" value="FlgK_D1"/>
    <property type="match status" value="1"/>
</dbReference>
<evidence type="ECO:0000259" key="9">
    <source>
        <dbReference type="Pfam" id="PF22638"/>
    </source>
</evidence>
<dbReference type="GO" id="GO:0005198">
    <property type="term" value="F:structural molecule activity"/>
    <property type="evidence" value="ECO:0007669"/>
    <property type="project" value="InterPro"/>
</dbReference>
<name>A0A418ZSK0_9RHOB</name>
<evidence type="ECO:0000313" key="11">
    <source>
        <dbReference type="Proteomes" id="UP000285530"/>
    </source>
</evidence>
<evidence type="ECO:0000313" key="10">
    <source>
        <dbReference type="EMBL" id="RJK99622.1"/>
    </source>
</evidence>
<proteinExistence type="inferred from homology"/>
<keyword evidence="5" id="KW-0964">Secreted</keyword>
<dbReference type="PANTHER" id="PTHR30033">
    <property type="entry name" value="FLAGELLAR HOOK-ASSOCIATED PROTEIN 1"/>
    <property type="match status" value="1"/>
</dbReference>
<dbReference type="InterPro" id="IPR002371">
    <property type="entry name" value="FlgK"/>
</dbReference>
<keyword evidence="10" id="KW-0282">Flagellum</keyword>
<feature type="domain" description="Flagellar hook-associated protein FlgK helical" evidence="9">
    <location>
        <begin position="89"/>
        <end position="307"/>
    </location>
</feature>
<dbReference type="NCBIfam" id="TIGR02492">
    <property type="entry name" value="flgK_ends"/>
    <property type="match status" value="1"/>
</dbReference>
<dbReference type="Pfam" id="PF06429">
    <property type="entry name" value="Flg_bbr_C"/>
    <property type="match status" value="1"/>
</dbReference>
<keyword evidence="11" id="KW-1185">Reference proteome</keyword>
<dbReference type="GO" id="GO:0044780">
    <property type="term" value="P:bacterial-type flagellum assembly"/>
    <property type="evidence" value="ECO:0007669"/>
    <property type="project" value="InterPro"/>
</dbReference>
<dbReference type="InterPro" id="IPR001444">
    <property type="entry name" value="Flag_bb_rod_N"/>
</dbReference>
<dbReference type="GO" id="GO:0009424">
    <property type="term" value="C:bacterial-type flagellum hook"/>
    <property type="evidence" value="ECO:0007669"/>
    <property type="project" value="InterPro"/>
</dbReference>
<evidence type="ECO:0000256" key="2">
    <source>
        <dbReference type="ARBA" id="ARBA00004613"/>
    </source>
</evidence>
<keyword evidence="10" id="KW-0969">Cilium</keyword>
<gene>
    <name evidence="10" type="primary">flgK</name>
    <name evidence="10" type="ORF">D3P06_14275</name>
</gene>
<dbReference type="OrthoDB" id="7181295at2"/>
<dbReference type="Proteomes" id="UP000285530">
    <property type="component" value="Unassembled WGS sequence"/>
</dbReference>
<dbReference type="SUPFAM" id="SSF64518">
    <property type="entry name" value="Phase 1 flagellin"/>
    <property type="match status" value="1"/>
</dbReference>
<accession>A0A418ZSK0</accession>
<comment type="similarity">
    <text evidence="3">Belongs to the flagella basal body rod proteins family.</text>
</comment>
<dbReference type="EMBL" id="QZEV01000090">
    <property type="protein sequence ID" value="RJK99622.1"/>
    <property type="molecule type" value="Genomic_DNA"/>
</dbReference>
<dbReference type="InterPro" id="IPR053927">
    <property type="entry name" value="FlgK_helical"/>
</dbReference>
<feature type="domain" description="Flagellar basal body rod protein N-terminal" evidence="7">
    <location>
        <begin position="8"/>
        <end position="36"/>
    </location>
</feature>
<protein>
    <recommendedName>
        <fullName evidence="4">Flagellar hook-associated protein 1</fullName>
    </recommendedName>
</protein>
<evidence type="ECO:0000256" key="3">
    <source>
        <dbReference type="ARBA" id="ARBA00009677"/>
    </source>
</evidence>
<dbReference type="Pfam" id="PF00460">
    <property type="entry name" value="Flg_bb_rod"/>
    <property type="match status" value="1"/>
</dbReference>
<feature type="domain" description="Flagellar basal-body/hook protein C-terminal" evidence="8">
    <location>
        <begin position="444"/>
        <end position="481"/>
    </location>
</feature>
<keyword evidence="6" id="KW-0975">Bacterial flagellum</keyword>
<keyword evidence="10" id="KW-0966">Cell projection</keyword>
<dbReference type="PANTHER" id="PTHR30033:SF2">
    <property type="entry name" value="FLAGELLAR HOOK PROTEIN"/>
    <property type="match status" value="1"/>
</dbReference>
<evidence type="ECO:0000256" key="6">
    <source>
        <dbReference type="ARBA" id="ARBA00023143"/>
    </source>
</evidence>
<evidence type="ECO:0000259" key="8">
    <source>
        <dbReference type="Pfam" id="PF06429"/>
    </source>
</evidence>
<reference evidence="10 11" key="1">
    <citation type="submission" date="2018-09" db="EMBL/GenBank/DDBJ databases">
        <title>Paracoccus onubensis nov. sp. a moderate halophilic bacterium isolated from Gruta de las Maravillas (Aracena, Spain).</title>
        <authorList>
            <person name="Jurado V."/>
            <person name="Gutierrez-Patricio S."/>
            <person name="Gonzalez-Pimentel J.L."/>
            <person name="Laiz L."/>
            <person name="Saiz-Jimenez C."/>
        </authorList>
    </citation>
    <scope>NUCLEOTIDE SEQUENCE [LARGE SCALE GENOMIC DNA]</scope>
    <source>
        <strain evidence="10 11">DSM 19484</strain>
    </source>
</reference>
<evidence type="ECO:0000259" key="7">
    <source>
        <dbReference type="Pfam" id="PF00460"/>
    </source>
</evidence>
<dbReference type="RefSeq" id="WP_119887188.1">
    <property type="nucleotide sequence ID" value="NZ_CP067169.1"/>
</dbReference>
<evidence type="ECO:0000256" key="4">
    <source>
        <dbReference type="ARBA" id="ARBA00016244"/>
    </source>
</evidence>
<organism evidence="10 11">
    <name type="scientific">Paracoccus aestuarii</name>
    <dbReference type="NCBI Taxonomy" id="453842"/>
    <lineage>
        <taxon>Bacteria</taxon>
        <taxon>Pseudomonadati</taxon>
        <taxon>Pseudomonadota</taxon>
        <taxon>Alphaproteobacteria</taxon>
        <taxon>Rhodobacterales</taxon>
        <taxon>Paracoccaceae</taxon>
        <taxon>Paracoccus</taxon>
    </lineage>
</organism>
<evidence type="ECO:0000256" key="5">
    <source>
        <dbReference type="ARBA" id="ARBA00022525"/>
    </source>
</evidence>
<dbReference type="GO" id="GO:0005576">
    <property type="term" value="C:extracellular region"/>
    <property type="evidence" value="ECO:0007669"/>
    <property type="project" value="UniProtKB-SubCell"/>
</dbReference>
<sequence length="481" mass="49818">MSIAKAISNAMSGLTATARGTETVAANLANVMTPGYARRDLAVTAQLLGGGVRIDGITRIVNASLLSESRLAASAVGDVSVRANFQLRMEKVIGLPGEAGSLSSALTSFQTALSAAATRPDDEIRLAQVASTASALARGLNAASEAVQTARGAAQQGIAADVATLNTSLERVAYLNARIAILDADGKDASPLIDERQQMIDRIARIVPVQEVPRDAGKVALFTAEGAVLLDGSVPAKLGFEGADQVTAGQVVGAPLQLLSLNGQPLEPAQMRLFGGGSLAAQFQIRDQLGPELQAELDDMAFELHQRLADPAIDPSLGAGDPDLFTDRGDPATAATVTGLAGRIAVNAAIDPGQGGALWRLRAGLAAASPEPTGHSAVLTALAEALDRNRPPEAGSSFVGQGSLASRFGTVESRVSTRRVEAQADMAIRTSRQATITSSIMADGVDTDAEMQRLLQYEQSYAANARVLVAVDEMIKQLLRI</sequence>
<dbReference type="InterPro" id="IPR010930">
    <property type="entry name" value="Flg_bb/hook_C_dom"/>
</dbReference>
<dbReference type="GO" id="GO:0009425">
    <property type="term" value="C:bacterial-type flagellum basal body"/>
    <property type="evidence" value="ECO:0007669"/>
    <property type="project" value="UniProtKB-SubCell"/>
</dbReference>